<organism evidence="5 6">
    <name type="scientific">Porphyromonas endodontalis (strain ATCC 35406 / DSM 24491 / JCM 8526 / CCUG 16442 / BCRC 14492 / NCTC 13058 / HG 370)</name>
    <name type="common">Bacteroides endodontalis</name>
    <dbReference type="NCBI Taxonomy" id="553175"/>
    <lineage>
        <taxon>Bacteria</taxon>
        <taxon>Pseudomonadati</taxon>
        <taxon>Bacteroidota</taxon>
        <taxon>Bacteroidia</taxon>
        <taxon>Bacteroidales</taxon>
        <taxon>Porphyromonadaceae</taxon>
        <taxon>Porphyromonas</taxon>
    </lineage>
</organism>
<comment type="similarity">
    <text evidence="1">Belongs to the CvfB family.</text>
</comment>
<dbReference type="InterPro" id="IPR012340">
    <property type="entry name" value="NA-bd_OB-fold"/>
</dbReference>
<dbReference type="GeneID" id="93364939"/>
<dbReference type="InterPro" id="IPR014464">
    <property type="entry name" value="CvfB_fam"/>
</dbReference>
<dbReference type="Gene3D" id="2.40.50.140">
    <property type="entry name" value="Nucleic acid-binding proteins"/>
    <property type="match status" value="1"/>
</dbReference>
<feature type="domain" description="Conserved virulence factor B first S1" evidence="3">
    <location>
        <begin position="53"/>
        <end position="112"/>
    </location>
</feature>
<dbReference type="InterPro" id="IPR039566">
    <property type="entry name" value="CvfB_S1_st"/>
</dbReference>
<dbReference type="AlphaFoldDB" id="C3J8T4"/>
<evidence type="ECO:0000313" key="6">
    <source>
        <dbReference type="Proteomes" id="UP000004295"/>
    </source>
</evidence>
<dbReference type="Pfam" id="PF17783">
    <property type="entry name" value="WHD_CvfB"/>
    <property type="match status" value="1"/>
</dbReference>
<dbReference type="PANTHER" id="PTHR37296:SF1">
    <property type="entry name" value="CONSERVED VIRULENCE FACTOR B"/>
    <property type="match status" value="1"/>
</dbReference>
<dbReference type="Proteomes" id="UP000004295">
    <property type="component" value="Unassembled WGS sequence"/>
</dbReference>
<evidence type="ECO:0000259" key="3">
    <source>
        <dbReference type="Pfam" id="PF13509"/>
    </source>
</evidence>
<feature type="domain" description="Conserved virulence factor B-like winged helix" evidence="4">
    <location>
        <begin position="268"/>
        <end position="324"/>
    </location>
</feature>
<dbReference type="STRING" id="553175.POREN0001_0604"/>
<reference evidence="5 6" key="1">
    <citation type="submission" date="2009-04" db="EMBL/GenBank/DDBJ databases">
        <authorList>
            <person name="Sebastian Y."/>
            <person name="Madupu R."/>
            <person name="Durkin A.S."/>
            <person name="Torralba M."/>
            <person name="Methe B."/>
            <person name="Sutton G.G."/>
            <person name="Strausberg R.L."/>
            <person name="Nelson K.E."/>
        </authorList>
    </citation>
    <scope>NUCLEOTIDE SEQUENCE [LARGE SCALE GENOMIC DNA]</scope>
    <source>
        <strain evidence="6">ATCC 35406 / BCRC 14492 / JCM 8526 / NCTC 13058 / HG 370</strain>
    </source>
</reference>
<comment type="caution">
    <text evidence="5">The sequence shown here is derived from an EMBL/GenBank/DDBJ whole genome shotgun (WGS) entry which is preliminary data.</text>
</comment>
<evidence type="ECO:0000256" key="1">
    <source>
        <dbReference type="PIRNR" id="PIRNR012524"/>
    </source>
</evidence>
<proteinExistence type="inferred from homology"/>
<dbReference type="InterPro" id="IPR036388">
    <property type="entry name" value="WH-like_DNA-bd_sf"/>
</dbReference>
<gene>
    <name evidence="5" type="primary">yitL</name>
    <name evidence="5" type="ORF">POREN0001_0604</name>
</gene>
<evidence type="ECO:0000256" key="2">
    <source>
        <dbReference type="SAM" id="MobiDB-lite"/>
    </source>
</evidence>
<sequence>MSHPKNTKKGDREPARQFGTGLRKITFLHEDEVASPPSRLPAQPPLSSQNPSLGKWAALEVLRITPPGAYLAVDTEEVLLPRRYFPEEGLQEGDLIEVFIYHDNEGRLIATTLHPYALLGEVAFLETKAVTKEGAFMAWGIHRDLFVPFAEQPTRFAQGASYPIVVYIDHISGRLTGSGELRKHIGNELPNYIPGEAVEALIVENHERGYRAVVDHRYWGMLYHSDLEVPLIVGSRTTSYIVRTREDGKLDLAPNPIGVARLKTNSDYILQLLTEQGGSLPVGDKSSAEEIAALTKLSKKAFKMAIGVLYKQRLIELTPQSIHLAKRE</sequence>
<dbReference type="PANTHER" id="PTHR37296">
    <property type="entry name" value="CONSERVED VIRULENCE FACTOR B"/>
    <property type="match status" value="1"/>
</dbReference>
<evidence type="ECO:0000259" key="4">
    <source>
        <dbReference type="Pfam" id="PF17783"/>
    </source>
</evidence>
<protein>
    <submittedName>
        <fullName evidence="5">YitL protein</fullName>
    </submittedName>
</protein>
<dbReference type="InterPro" id="IPR040764">
    <property type="entry name" value="CvfB_WH"/>
</dbReference>
<dbReference type="PIRSF" id="PIRSF012524">
    <property type="entry name" value="YitL_S1"/>
    <property type="match status" value="1"/>
</dbReference>
<dbReference type="Pfam" id="PF13509">
    <property type="entry name" value="S1_2"/>
    <property type="match status" value="1"/>
</dbReference>
<name>C3J8T4_POREA</name>
<dbReference type="RefSeq" id="WP_004332515.1">
    <property type="nucleotide sequence ID" value="NZ_ACNN01000007.1"/>
</dbReference>
<keyword evidence="6" id="KW-1185">Reference proteome</keyword>
<dbReference type="eggNOG" id="COG2996">
    <property type="taxonomic scope" value="Bacteria"/>
</dbReference>
<dbReference type="Gene3D" id="1.10.10.10">
    <property type="entry name" value="Winged helix-like DNA-binding domain superfamily/Winged helix DNA-binding domain"/>
    <property type="match status" value="1"/>
</dbReference>
<feature type="region of interest" description="Disordered" evidence="2">
    <location>
        <begin position="1"/>
        <end position="21"/>
    </location>
</feature>
<evidence type="ECO:0000313" key="5">
    <source>
        <dbReference type="EMBL" id="EEN83433.1"/>
    </source>
</evidence>
<dbReference type="EMBL" id="ACNN01000007">
    <property type="protein sequence ID" value="EEN83433.1"/>
    <property type="molecule type" value="Genomic_DNA"/>
</dbReference>
<accession>C3J8T4</accession>